<reference evidence="1" key="1">
    <citation type="journal article" date="2020" name="Nature">
        <title>Giant virus diversity and host interactions through global metagenomics.</title>
        <authorList>
            <person name="Schulz F."/>
            <person name="Roux S."/>
            <person name="Paez-Espino D."/>
            <person name="Jungbluth S."/>
            <person name="Walsh D.A."/>
            <person name="Denef V.J."/>
            <person name="McMahon K.D."/>
            <person name="Konstantinidis K.T."/>
            <person name="Eloe-Fadrosh E.A."/>
            <person name="Kyrpides N.C."/>
            <person name="Woyke T."/>
        </authorList>
    </citation>
    <scope>NUCLEOTIDE SEQUENCE</scope>
    <source>
        <strain evidence="1">GVMAG-M-3300023184-86</strain>
    </source>
</reference>
<evidence type="ECO:0000313" key="1">
    <source>
        <dbReference type="EMBL" id="QHT91837.1"/>
    </source>
</evidence>
<protein>
    <submittedName>
        <fullName evidence="1">Uncharacterized protein</fullName>
    </submittedName>
</protein>
<organism evidence="1">
    <name type="scientific">viral metagenome</name>
    <dbReference type="NCBI Taxonomy" id="1070528"/>
    <lineage>
        <taxon>unclassified sequences</taxon>
        <taxon>metagenomes</taxon>
        <taxon>organismal metagenomes</taxon>
    </lineage>
</organism>
<name>A0A6C0IIX2_9ZZZZ</name>
<accession>A0A6C0IIX2</accession>
<dbReference type="AlphaFoldDB" id="A0A6C0IIX2"/>
<dbReference type="EMBL" id="MN740170">
    <property type="protein sequence ID" value="QHT91837.1"/>
    <property type="molecule type" value="Genomic_DNA"/>
</dbReference>
<sequence>MPKYIIIHTTHEGCYDCKQIDHGNIKIMPITVNTPKIFFFDNKILACEFFTDYINDVDVLDPQCRIGDEIDHKDFCTCGIIELDDNEQPIFFYNKKNQIFLLETTAQLYTIPVDLKIDVNNLGVSQRLLNRRKTLTQQQKKTYIELGRLLSEDCVIEEDDDDTDQKDK</sequence>
<proteinExistence type="predicted"/>